<dbReference type="InterPro" id="IPR036653">
    <property type="entry name" value="CinA-like_C"/>
</dbReference>
<dbReference type="NCBIfam" id="NF001813">
    <property type="entry name" value="PRK00549.1"/>
    <property type="match status" value="1"/>
</dbReference>
<dbReference type="InterPro" id="IPR036425">
    <property type="entry name" value="MoaB/Mog-like_dom_sf"/>
</dbReference>
<dbReference type="HAMAP" id="MF_00226_B">
    <property type="entry name" value="CinA_B"/>
    <property type="match status" value="1"/>
</dbReference>
<dbReference type="NCBIfam" id="TIGR00200">
    <property type="entry name" value="cinA_nterm"/>
    <property type="match status" value="1"/>
</dbReference>
<dbReference type="Pfam" id="PF02464">
    <property type="entry name" value="CinA"/>
    <property type="match status" value="1"/>
</dbReference>
<dbReference type="Gene3D" id="3.30.70.2860">
    <property type="match status" value="1"/>
</dbReference>
<dbReference type="PANTHER" id="PTHR13939">
    <property type="entry name" value="NICOTINAMIDE-NUCLEOTIDE AMIDOHYDROLASE PNCC"/>
    <property type="match status" value="1"/>
</dbReference>
<organism evidence="2">
    <name type="scientific">gut metagenome</name>
    <dbReference type="NCBI Taxonomy" id="749906"/>
    <lineage>
        <taxon>unclassified sequences</taxon>
        <taxon>metagenomes</taxon>
        <taxon>organismal metagenomes</taxon>
    </lineage>
</organism>
<proteinExistence type="inferred from homology"/>
<dbReference type="Gene3D" id="3.90.950.20">
    <property type="entry name" value="CinA-like"/>
    <property type="match status" value="1"/>
</dbReference>
<gene>
    <name evidence="2" type="ORF">EVA_04797</name>
</gene>
<sequence length="421" mass="45723">MNAEIICVGTELLLGDILNTNARFLARELASEGVNVLHQQVVGDNAERLEEAVYMAKDRAELIVLCGGLGPTDDDLTKQTVAVCFGDELVFEQRVMETITEYFASTGRSTPENNRRQAYVPKNGGWIANENGTAPAVWFRDGDNYALLLPGPPRELEPLWRDAIHPTFHRNQSRVINSLVLRVTGLGESHIEEKVRHLLQDKNPSAALYANPGDVRIRITASADTNMEARALCRSLAKRFYAILGDWIYGEGDEELENRVVELYNKKHMTLATAESCTGGMVSQRITSVPGSSQMFGYGLVTYANAAKRNLLGVDPCTLADFGAVSPQTAAEMAEGARKISNASVAVSLTGIAGPDGGTNEKPVGLVYMGVATKEKILVKKLMLGNHGRDSVRQMATNCALDAARRLAQGLEIPGAYSLDK</sequence>
<dbReference type="CDD" id="cd00885">
    <property type="entry name" value="cinA"/>
    <property type="match status" value="1"/>
</dbReference>
<dbReference type="EMBL" id="AMCI01000975">
    <property type="protein sequence ID" value="EJX07093.1"/>
    <property type="molecule type" value="Genomic_DNA"/>
</dbReference>
<dbReference type="InterPro" id="IPR050101">
    <property type="entry name" value="CinA"/>
</dbReference>
<evidence type="ECO:0000313" key="2">
    <source>
        <dbReference type="EMBL" id="EJX07093.1"/>
    </source>
</evidence>
<dbReference type="NCBIfam" id="TIGR00199">
    <property type="entry name" value="PncC_domain"/>
    <property type="match status" value="1"/>
</dbReference>
<evidence type="ECO:0000259" key="1">
    <source>
        <dbReference type="SMART" id="SM00852"/>
    </source>
</evidence>
<protein>
    <submittedName>
        <fullName evidence="2">Competence/damage-inducible protein cinA</fullName>
    </submittedName>
</protein>
<accession>J9GVY9</accession>
<dbReference type="SUPFAM" id="SSF142433">
    <property type="entry name" value="CinA-like"/>
    <property type="match status" value="1"/>
</dbReference>
<dbReference type="SMART" id="SM00852">
    <property type="entry name" value="MoCF_biosynth"/>
    <property type="match status" value="1"/>
</dbReference>
<dbReference type="Gene3D" id="3.40.980.10">
    <property type="entry name" value="MoaB/Mog-like domain"/>
    <property type="match status" value="1"/>
</dbReference>
<dbReference type="InterPro" id="IPR008135">
    <property type="entry name" value="Competence-induced_CinA"/>
</dbReference>
<dbReference type="AlphaFoldDB" id="J9GVY9"/>
<dbReference type="SUPFAM" id="SSF53218">
    <property type="entry name" value="Molybdenum cofactor biosynthesis proteins"/>
    <property type="match status" value="1"/>
</dbReference>
<reference evidence="2" key="1">
    <citation type="journal article" date="2012" name="PLoS ONE">
        <title>Gene sets for utilization of primary and secondary nutrition supplies in the distal gut of endangered iberian lynx.</title>
        <authorList>
            <person name="Alcaide M."/>
            <person name="Messina E."/>
            <person name="Richter M."/>
            <person name="Bargiela R."/>
            <person name="Peplies J."/>
            <person name="Huws S.A."/>
            <person name="Newbold C.J."/>
            <person name="Golyshin P.N."/>
            <person name="Simon M.A."/>
            <person name="Lopez G."/>
            <person name="Yakimov M.M."/>
            <person name="Ferrer M."/>
        </authorList>
    </citation>
    <scope>NUCLEOTIDE SEQUENCE</scope>
</reference>
<dbReference type="Pfam" id="PF18146">
    <property type="entry name" value="CinA_KH"/>
    <property type="match status" value="1"/>
</dbReference>
<dbReference type="PIRSF" id="PIRSF006728">
    <property type="entry name" value="CinA"/>
    <property type="match status" value="1"/>
</dbReference>
<name>J9GVY9_9ZZZZ</name>
<dbReference type="Pfam" id="PF00994">
    <property type="entry name" value="MoCF_biosynth"/>
    <property type="match status" value="1"/>
</dbReference>
<dbReference type="InterPro" id="IPR008136">
    <property type="entry name" value="CinA_C"/>
</dbReference>
<comment type="caution">
    <text evidence="2">The sequence shown here is derived from an EMBL/GenBank/DDBJ whole genome shotgun (WGS) entry which is preliminary data.</text>
</comment>
<dbReference type="PANTHER" id="PTHR13939:SF0">
    <property type="entry name" value="NMN AMIDOHYDROLASE-LIKE PROTEIN YFAY"/>
    <property type="match status" value="1"/>
</dbReference>
<feature type="domain" description="MoaB/Mog" evidence="1">
    <location>
        <begin position="4"/>
        <end position="170"/>
    </location>
</feature>
<dbReference type="InterPro" id="IPR041424">
    <property type="entry name" value="CinA_KH"/>
</dbReference>
<dbReference type="InterPro" id="IPR001453">
    <property type="entry name" value="MoaB/Mog_dom"/>
</dbReference>